<sequence length="162" mass="18344">MPSNSIICPPSGDSPLSVTSNIIGILTFVYVLVVGIWYRIATIRSAAQDLKNFIDEFSSILGRHARKYDTHVRNKNLDEEISKKIKETLKLLSKTLEVLGSERDRSVKNLQAPWRQRIATLGIRDAVLFAILGLRRKDRLKDDASAVRLKLERLSGWIEDAE</sequence>
<reference evidence="2" key="1">
    <citation type="journal article" date="2020" name="Stud. Mycol.">
        <title>101 Dothideomycetes genomes: a test case for predicting lifestyles and emergence of pathogens.</title>
        <authorList>
            <person name="Haridas S."/>
            <person name="Albert R."/>
            <person name="Binder M."/>
            <person name="Bloem J."/>
            <person name="Labutti K."/>
            <person name="Salamov A."/>
            <person name="Andreopoulos B."/>
            <person name="Baker S."/>
            <person name="Barry K."/>
            <person name="Bills G."/>
            <person name="Bluhm B."/>
            <person name="Cannon C."/>
            <person name="Castanera R."/>
            <person name="Culley D."/>
            <person name="Daum C."/>
            <person name="Ezra D."/>
            <person name="Gonzalez J."/>
            <person name="Henrissat B."/>
            <person name="Kuo A."/>
            <person name="Liang C."/>
            <person name="Lipzen A."/>
            <person name="Lutzoni F."/>
            <person name="Magnuson J."/>
            <person name="Mondo S."/>
            <person name="Nolan M."/>
            <person name="Ohm R."/>
            <person name="Pangilinan J."/>
            <person name="Park H.-J."/>
            <person name="Ramirez L."/>
            <person name="Alfaro M."/>
            <person name="Sun H."/>
            <person name="Tritt A."/>
            <person name="Yoshinaga Y."/>
            <person name="Zwiers L.-H."/>
            <person name="Turgeon B."/>
            <person name="Goodwin S."/>
            <person name="Spatafora J."/>
            <person name="Crous P."/>
            <person name="Grigoriev I."/>
        </authorList>
    </citation>
    <scope>NUCLEOTIDE SEQUENCE</scope>
    <source>
        <strain evidence="2">CBS 675.92</strain>
    </source>
</reference>
<keyword evidence="1" id="KW-0472">Membrane</keyword>
<keyword evidence="1" id="KW-0812">Transmembrane</keyword>
<organism evidence="2 3">
    <name type="scientific">Byssothecium circinans</name>
    <dbReference type="NCBI Taxonomy" id="147558"/>
    <lineage>
        <taxon>Eukaryota</taxon>
        <taxon>Fungi</taxon>
        <taxon>Dikarya</taxon>
        <taxon>Ascomycota</taxon>
        <taxon>Pezizomycotina</taxon>
        <taxon>Dothideomycetes</taxon>
        <taxon>Pleosporomycetidae</taxon>
        <taxon>Pleosporales</taxon>
        <taxon>Massarineae</taxon>
        <taxon>Massarinaceae</taxon>
        <taxon>Byssothecium</taxon>
    </lineage>
</organism>
<dbReference type="AlphaFoldDB" id="A0A6A5TWK9"/>
<proteinExistence type="predicted"/>
<protein>
    <submittedName>
        <fullName evidence="2">Uncharacterized protein</fullName>
    </submittedName>
</protein>
<evidence type="ECO:0000256" key="1">
    <source>
        <dbReference type="SAM" id="Phobius"/>
    </source>
</evidence>
<name>A0A6A5TWK9_9PLEO</name>
<feature type="transmembrane region" description="Helical" evidence="1">
    <location>
        <begin position="20"/>
        <end position="41"/>
    </location>
</feature>
<keyword evidence="3" id="KW-1185">Reference proteome</keyword>
<dbReference type="OrthoDB" id="3799710at2759"/>
<keyword evidence="1" id="KW-1133">Transmembrane helix</keyword>
<accession>A0A6A5TWK9</accession>
<gene>
    <name evidence="2" type="ORF">CC80DRAFT_548733</name>
</gene>
<evidence type="ECO:0000313" key="2">
    <source>
        <dbReference type="EMBL" id="KAF1956440.1"/>
    </source>
</evidence>
<dbReference type="Proteomes" id="UP000800035">
    <property type="component" value="Unassembled WGS sequence"/>
</dbReference>
<dbReference type="EMBL" id="ML976992">
    <property type="protein sequence ID" value="KAF1956440.1"/>
    <property type="molecule type" value="Genomic_DNA"/>
</dbReference>
<evidence type="ECO:0000313" key="3">
    <source>
        <dbReference type="Proteomes" id="UP000800035"/>
    </source>
</evidence>